<evidence type="ECO:0000313" key="2">
    <source>
        <dbReference type="Proteomes" id="UP000316781"/>
    </source>
</evidence>
<organism evidence="1 2">
    <name type="scientific">Methylosinus sporium</name>
    <dbReference type="NCBI Taxonomy" id="428"/>
    <lineage>
        <taxon>Bacteria</taxon>
        <taxon>Pseudomonadati</taxon>
        <taxon>Pseudomonadota</taxon>
        <taxon>Alphaproteobacteria</taxon>
        <taxon>Hyphomicrobiales</taxon>
        <taxon>Methylocystaceae</taxon>
        <taxon>Methylosinus</taxon>
    </lineage>
</organism>
<protein>
    <submittedName>
        <fullName evidence="1">Uncharacterized protein</fullName>
    </submittedName>
</protein>
<proteinExistence type="predicted"/>
<reference evidence="1 2" key="1">
    <citation type="submission" date="2019-07" db="EMBL/GenBank/DDBJ databases">
        <title>Ln-dependent methylotrophs.</title>
        <authorList>
            <person name="Tani A."/>
        </authorList>
    </citation>
    <scope>NUCLEOTIDE SEQUENCE [LARGE SCALE GENOMIC DNA]</scope>
    <source>
        <strain evidence="1 2">SM89A</strain>
    </source>
</reference>
<evidence type="ECO:0000313" key="1">
    <source>
        <dbReference type="EMBL" id="TRL29002.1"/>
    </source>
</evidence>
<dbReference type="EMBL" id="VJMF01000078">
    <property type="protein sequence ID" value="TRL29002.1"/>
    <property type="molecule type" value="Genomic_DNA"/>
</dbReference>
<accession>A0A549SHF2</accession>
<dbReference type="AlphaFoldDB" id="A0A549SHF2"/>
<name>A0A549SHF2_METSR</name>
<sequence>MRTRFVLQDGSVTIFECVARDGRARVIVDSGRLDRVAHYAPGISDEEAIAAVDAFREGEYAEFLQWAARKEIEVDASQYPPPRPIALQR</sequence>
<comment type="caution">
    <text evidence="1">The sequence shown here is derived from an EMBL/GenBank/DDBJ whole genome shotgun (WGS) entry which is preliminary data.</text>
</comment>
<dbReference type="RefSeq" id="WP_142864198.1">
    <property type="nucleotide sequence ID" value="NZ_VJMF01000078.1"/>
</dbReference>
<gene>
    <name evidence="1" type="ORF">FM996_18185</name>
</gene>
<dbReference type="Proteomes" id="UP000316781">
    <property type="component" value="Unassembled WGS sequence"/>
</dbReference>